<evidence type="ECO:0000313" key="2">
    <source>
        <dbReference type="Proteomes" id="UP000638648"/>
    </source>
</evidence>
<gene>
    <name evidence="1" type="ORF">HEB94_002847</name>
</gene>
<comment type="caution">
    <text evidence="1">The sequence shown here is derived from an EMBL/GenBank/DDBJ whole genome shotgun (WGS) entry which is preliminary data.</text>
</comment>
<dbReference type="Pfam" id="PF19944">
    <property type="entry name" value="DUF6406"/>
    <property type="match status" value="1"/>
</dbReference>
<protein>
    <submittedName>
        <fullName evidence="1">Uncharacterized protein</fullName>
    </submittedName>
</protein>
<dbReference type="EMBL" id="JADBEM010000001">
    <property type="protein sequence ID" value="MBE1605999.1"/>
    <property type="molecule type" value="Genomic_DNA"/>
</dbReference>
<sequence length="55" mass="6303">MSTEGGWADVRAHEKEGRHLSLRVGDSFDLGDESWHVDKIMNPRRPLVTLTRVDE</sequence>
<dbReference type="RefSeq" id="WP_192750204.1">
    <property type="nucleotide sequence ID" value="NZ_BAABJL010000025.1"/>
</dbReference>
<dbReference type="AlphaFoldDB" id="A0A927MTP8"/>
<keyword evidence="2" id="KW-1185">Reference proteome</keyword>
<name>A0A927MTP8_9ACTN</name>
<proteinExistence type="predicted"/>
<dbReference type="InterPro" id="IPR045642">
    <property type="entry name" value="DUF6406"/>
</dbReference>
<dbReference type="Proteomes" id="UP000638648">
    <property type="component" value="Unassembled WGS sequence"/>
</dbReference>
<evidence type="ECO:0000313" key="1">
    <source>
        <dbReference type="EMBL" id="MBE1605999.1"/>
    </source>
</evidence>
<accession>A0A927MTP8</accession>
<reference evidence="1" key="1">
    <citation type="submission" date="2020-10" db="EMBL/GenBank/DDBJ databases">
        <title>Sequencing the genomes of 1000 actinobacteria strains.</title>
        <authorList>
            <person name="Klenk H.-P."/>
        </authorList>
    </citation>
    <scope>NUCLEOTIDE SEQUENCE</scope>
    <source>
        <strain evidence="1">DSM 45354</strain>
    </source>
</reference>
<organism evidence="1 2">
    <name type="scientific">Actinopolymorpha pittospori</name>
    <dbReference type="NCBI Taxonomy" id="648752"/>
    <lineage>
        <taxon>Bacteria</taxon>
        <taxon>Bacillati</taxon>
        <taxon>Actinomycetota</taxon>
        <taxon>Actinomycetes</taxon>
        <taxon>Propionibacteriales</taxon>
        <taxon>Actinopolymorphaceae</taxon>
        <taxon>Actinopolymorpha</taxon>
    </lineage>
</organism>